<comment type="caution">
    <text evidence="2">The sequence shown here is derived from an EMBL/GenBank/DDBJ whole genome shotgun (WGS) entry which is preliminary data.</text>
</comment>
<feature type="domain" description="Endonuclease GajA/Old nuclease/RecF-like AAA" evidence="1">
    <location>
        <begin position="28"/>
        <end position="357"/>
    </location>
</feature>
<organism evidence="2">
    <name type="scientific">Salmonella enterica subsp. salamae</name>
    <dbReference type="NCBI Taxonomy" id="59202"/>
    <lineage>
        <taxon>Bacteria</taxon>
        <taxon>Pseudomonadati</taxon>
        <taxon>Pseudomonadota</taxon>
        <taxon>Gammaproteobacteria</taxon>
        <taxon>Enterobacterales</taxon>
        <taxon>Enterobacteriaceae</taxon>
        <taxon>Salmonella</taxon>
    </lineage>
</organism>
<name>A0A344R6H5_SALER</name>
<accession>A0A3Z3PW49</accession>
<evidence type="ECO:0000313" key="2">
    <source>
        <dbReference type="EMBL" id="ECI4008094.1"/>
    </source>
</evidence>
<accession>A0A344R6H5</accession>
<dbReference type="InterPro" id="IPR027417">
    <property type="entry name" value="P-loop_NTPase"/>
</dbReference>
<dbReference type="Pfam" id="PF13175">
    <property type="entry name" value="AAA_15"/>
    <property type="match status" value="1"/>
</dbReference>
<evidence type="ECO:0000259" key="1">
    <source>
        <dbReference type="Pfam" id="PF13175"/>
    </source>
</evidence>
<sequence length="463" mass="52841">MIETIDSGDIRYEFIDKSLLSHDGSNIFTVMIGRNGTGKSRLLKDIVEAVSSEKQKKSSYKIQYINYNKSGFSKVIALSTTPFDKFPLPRTIESNNKYYYIGIKDCGFRDVSNGFLRKILGSYLRAYLLGDRESLGKTLDYLGYEKTFNLKFSYIGGSIIERLTNEQIELNKQNVKSNKNYNLAWKLKYYLEERYRKGEYHLENFLFEAKKHPESEGYVSTILESLISIPAIHRIRKVSISINNNEVTVSNEKISFNNELINLIDAGILKLESAYLQKKGSKEIFKINDASSGEQCVILSMLGISSLISDNSLILIDEPEVCLHPEWQEKYIQLLTRVFNSYKYCQFIIATHSPQVIANLSTDQCFVLKMEDGVVHNANEFIHKSSDFQLATLFESPGYKNEYLSRLAVSLFSKITAERNIDSEDLETLHVLKKSLDMLSVDDPLYELINVIIKAGSVYGGDK</sequence>
<gene>
    <name evidence="2" type="ORF">DN310_01765</name>
</gene>
<dbReference type="Proteomes" id="UP000839598">
    <property type="component" value="Unassembled WGS sequence"/>
</dbReference>
<dbReference type="InterPro" id="IPR041685">
    <property type="entry name" value="AAA_GajA/Old/RecF-like"/>
</dbReference>
<dbReference type="GO" id="GO:0016887">
    <property type="term" value="F:ATP hydrolysis activity"/>
    <property type="evidence" value="ECO:0007669"/>
    <property type="project" value="InterPro"/>
</dbReference>
<dbReference type="GO" id="GO:0005524">
    <property type="term" value="F:ATP binding"/>
    <property type="evidence" value="ECO:0007669"/>
    <property type="project" value="UniProtKB-KW"/>
</dbReference>
<dbReference type="AlphaFoldDB" id="A0A344R6H5"/>
<dbReference type="CDD" id="cd00267">
    <property type="entry name" value="ABC_ATPase"/>
    <property type="match status" value="1"/>
</dbReference>
<proteinExistence type="predicted"/>
<keyword evidence="2" id="KW-0547">Nucleotide-binding</keyword>
<dbReference type="InterPro" id="IPR051396">
    <property type="entry name" value="Bact_Antivir_Def_Nuclease"/>
</dbReference>
<keyword evidence="2" id="KW-0067">ATP-binding</keyword>
<protein>
    <submittedName>
        <fullName evidence="2">ATP-binding protein</fullName>
    </submittedName>
</protein>
<dbReference type="PANTHER" id="PTHR43581">
    <property type="entry name" value="ATP/GTP PHOSPHATASE"/>
    <property type="match status" value="1"/>
</dbReference>
<reference evidence="2" key="1">
    <citation type="submission" date="2018-06" db="EMBL/GenBank/DDBJ databases">
        <authorList>
            <person name="Ashton P.M."/>
            <person name="Dallman T."/>
            <person name="Nair S."/>
            <person name="De Pinna E."/>
            <person name="Peters T."/>
            <person name="Grant K."/>
        </authorList>
    </citation>
    <scope>NUCLEOTIDE SEQUENCE [LARGE SCALE GENOMIC DNA]</scope>
    <source>
        <strain evidence="2">275803</strain>
    </source>
</reference>
<dbReference type="PANTHER" id="PTHR43581:SF2">
    <property type="entry name" value="EXCINUCLEASE ATPASE SUBUNIT"/>
    <property type="match status" value="1"/>
</dbReference>
<dbReference type="Gene3D" id="3.40.50.300">
    <property type="entry name" value="P-loop containing nucleotide triphosphate hydrolases"/>
    <property type="match status" value="1"/>
</dbReference>
<dbReference type="EMBL" id="AAIVAV010000001">
    <property type="protein sequence ID" value="ECI4008094.1"/>
    <property type="molecule type" value="Genomic_DNA"/>
</dbReference>
<dbReference type="SUPFAM" id="SSF52540">
    <property type="entry name" value="P-loop containing nucleoside triphosphate hydrolases"/>
    <property type="match status" value="1"/>
</dbReference>